<name>A0ABW1DL43_9DEIO</name>
<dbReference type="InterPro" id="IPR027381">
    <property type="entry name" value="LytR/CpsA/Psr_C"/>
</dbReference>
<feature type="domain" description="Cell envelope-related transcriptional attenuator" evidence="2">
    <location>
        <begin position="70"/>
        <end position="216"/>
    </location>
</feature>
<feature type="domain" description="LytR/CpsA/Psr regulator C-terminal" evidence="3">
    <location>
        <begin position="295"/>
        <end position="373"/>
    </location>
</feature>
<evidence type="ECO:0000259" key="2">
    <source>
        <dbReference type="Pfam" id="PF03816"/>
    </source>
</evidence>
<dbReference type="NCBIfam" id="TIGR00350">
    <property type="entry name" value="lytR_cpsA_psr"/>
    <property type="match status" value="1"/>
</dbReference>
<evidence type="ECO:0000256" key="1">
    <source>
        <dbReference type="ARBA" id="ARBA00006068"/>
    </source>
</evidence>
<dbReference type="InterPro" id="IPR004474">
    <property type="entry name" value="LytR_CpsA_psr"/>
</dbReference>
<dbReference type="Pfam" id="PF03816">
    <property type="entry name" value="LytR_cpsA_psr"/>
    <property type="match status" value="1"/>
</dbReference>
<dbReference type="InterPro" id="IPR050922">
    <property type="entry name" value="LytR/CpsA/Psr_CW_biosynth"/>
</dbReference>
<evidence type="ECO:0000313" key="4">
    <source>
        <dbReference type="EMBL" id="MFC5848069.1"/>
    </source>
</evidence>
<sequence>MRRRIVMFVLVLAGLAALIAPAVPALSRYAALPRKGEAPLNLVLAGLDVDYDWSAPTWPYPAKPQTYTTRTDTLMLAQFRPGGEVRLLSIPRDTWMNVPGSGWGKINGANVHGGPELVKAAVQSLTGVPVDGYVYLSLGAVRQLTDAAGGVTVDVDRVMKYDDRAGNLHIDLQPGRQRLNGEQMEGYLRFRKDAAGDIGRVTRQQQFLSALTGKLKSPLNWWRLPGMVGTVYGNVKTDLTRAQVGELLGAVSGGLNIQAASVPGGYGDSTWIPDRAALNTLVSREFRDPGDPRGLRVGVANIAAPDGSARRLVERLQAAGYQNVTLLDEPRRALGVTTVAGTGAARLLRDVGHGGVAGDSAQGLDVTVRLGSDTPAE</sequence>
<dbReference type="PANTHER" id="PTHR33392:SF6">
    <property type="entry name" value="POLYISOPRENYL-TEICHOIC ACID--PEPTIDOGLYCAN TEICHOIC ACID TRANSFERASE TAGU"/>
    <property type="match status" value="1"/>
</dbReference>
<comment type="caution">
    <text evidence="4">The sequence shown here is derived from an EMBL/GenBank/DDBJ whole genome shotgun (WGS) entry which is preliminary data.</text>
</comment>
<comment type="similarity">
    <text evidence="1">Belongs to the LytR/CpsA/Psr (LCP) family.</text>
</comment>
<evidence type="ECO:0000259" key="3">
    <source>
        <dbReference type="Pfam" id="PF13399"/>
    </source>
</evidence>
<protein>
    <submittedName>
        <fullName evidence="4">LCP family protein</fullName>
    </submittedName>
</protein>
<dbReference type="Gene3D" id="3.40.630.190">
    <property type="entry name" value="LCP protein"/>
    <property type="match status" value="1"/>
</dbReference>
<reference evidence="5" key="1">
    <citation type="journal article" date="2019" name="Int. J. Syst. Evol. Microbiol.">
        <title>The Global Catalogue of Microorganisms (GCM) 10K type strain sequencing project: providing services to taxonomists for standard genome sequencing and annotation.</title>
        <authorList>
            <consortium name="The Broad Institute Genomics Platform"/>
            <consortium name="The Broad Institute Genome Sequencing Center for Infectious Disease"/>
            <person name="Wu L."/>
            <person name="Ma J."/>
        </authorList>
    </citation>
    <scope>NUCLEOTIDE SEQUENCE [LARGE SCALE GENOMIC DNA]</scope>
    <source>
        <strain evidence="5">CGMCC 1.15053</strain>
    </source>
</reference>
<dbReference type="Proteomes" id="UP001595979">
    <property type="component" value="Unassembled WGS sequence"/>
</dbReference>
<evidence type="ECO:0000313" key="5">
    <source>
        <dbReference type="Proteomes" id="UP001595979"/>
    </source>
</evidence>
<proteinExistence type="inferred from homology"/>
<dbReference type="EMBL" id="JBHSOH010000006">
    <property type="protein sequence ID" value="MFC5848069.1"/>
    <property type="molecule type" value="Genomic_DNA"/>
</dbReference>
<dbReference type="PANTHER" id="PTHR33392">
    <property type="entry name" value="POLYISOPRENYL-TEICHOIC ACID--PEPTIDOGLYCAN TEICHOIC ACID TRANSFERASE TAGU"/>
    <property type="match status" value="1"/>
</dbReference>
<gene>
    <name evidence="4" type="ORF">ACFPQ6_07070</name>
</gene>
<keyword evidence="5" id="KW-1185">Reference proteome</keyword>
<organism evidence="4 5">
    <name type="scientific">Deinococcus petrolearius</name>
    <dbReference type="NCBI Taxonomy" id="1751295"/>
    <lineage>
        <taxon>Bacteria</taxon>
        <taxon>Thermotogati</taxon>
        <taxon>Deinococcota</taxon>
        <taxon>Deinococci</taxon>
        <taxon>Deinococcales</taxon>
        <taxon>Deinococcaceae</taxon>
        <taxon>Deinococcus</taxon>
    </lineage>
</organism>
<dbReference type="Pfam" id="PF13399">
    <property type="entry name" value="LytR_C"/>
    <property type="match status" value="1"/>
</dbReference>
<dbReference type="RefSeq" id="WP_380047763.1">
    <property type="nucleotide sequence ID" value="NZ_JBHSOH010000006.1"/>
</dbReference>
<accession>A0ABW1DL43</accession>